<protein>
    <submittedName>
        <fullName evidence="4">Serpin family protein</fullName>
    </submittedName>
</protein>
<dbReference type="Pfam" id="PF00079">
    <property type="entry name" value="Serpin"/>
    <property type="match status" value="1"/>
</dbReference>
<dbReference type="InterPro" id="IPR023796">
    <property type="entry name" value="Serpin_dom"/>
</dbReference>
<dbReference type="PANTHER" id="PTHR11461">
    <property type="entry name" value="SERINE PROTEASE INHIBITOR, SERPIN"/>
    <property type="match status" value="1"/>
</dbReference>
<sequence length="440" mass="45661">MTGLTGDRRSRRALRGAAAASALTAAGLAAACGAPAQEAEVLRAAPLNVPAGDPRAAARGDTAFGLDVLDAWCRKDPSANVVLSPSSVASGLGMVYLGAKGETARTMARALHLPGGGAGSADPAGALPALRARDQALRGLNGKNVTVSTTDQVWSDKALKPDDAYLSRVATGYGAVLKQLDIRADPEGARRTINDGVERATQGKISDLLPSGAVDDDTGWVLTDATYLKARWAGEFKRSETAPERFTTAAGRTIRTPMMSRGGTYGYARARGWTAVDLPYVGGRLSMTALLPDAPRTAKPQAQARPACPAIDARAIGEITAALAPERVELEIPKVELRAKADLRPILTGLGMGSLFTAPDLTGLSPKATRLSFVVHAATLLVDEKGTEAAAATGSGVQAGSAPAPAPREVTFDRPYLLLVRDVRTGEPLFLARVADPSRS</sequence>
<name>A0ABW2CN64_9ACTN</name>
<feature type="signal peptide" evidence="2">
    <location>
        <begin position="1"/>
        <end position="31"/>
    </location>
</feature>
<dbReference type="PROSITE" id="PS51318">
    <property type="entry name" value="TAT"/>
    <property type="match status" value="1"/>
</dbReference>
<evidence type="ECO:0000256" key="1">
    <source>
        <dbReference type="RuleBase" id="RU000411"/>
    </source>
</evidence>
<evidence type="ECO:0000313" key="4">
    <source>
        <dbReference type="EMBL" id="MFC6882159.1"/>
    </source>
</evidence>
<dbReference type="CDD" id="cd19590">
    <property type="entry name" value="serpin_thermopin-like"/>
    <property type="match status" value="1"/>
</dbReference>
<proteinExistence type="inferred from homology"/>
<dbReference type="Proteomes" id="UP001596380">
    <property type="component" value="Unassembled WGS sequence"/>
</dbReference>
<gene>
    <name evidence="4" type="ORF">ACFQKB_20570</name>
</gene>
<feature type="chain" id="PRO_5046439617" evidence="2">
    <location>
        <begin position="32"/>
        <end position="440"/>
    </location>
</feature>
<keyword evidence="2" id="KW-0732">Signal</keyword>
<keyword evidence="5" id="KW-1185">Reference proteome</keyword>
<dbReference type="SMART" id="SM00093">
    <property type="entry name" value="SERPIN"/>
    <property type="match status" value="1"/>
</dbReference>
<dbReference type="SUPFAM" id="SSF56574">
    <property type="entry name" value="Serpins"/>
    <property type="match status" value="1"/>
</dbReference>
<dbReference type="InterPro" id="IPR036186">
    <property type="entry name" value="Serpin_sf"/>
</dbReference>
<dbReference type="EMBL" id="JBHSXS010000011">
    <property type="protein sequence ID" value="MFC6882159.1"/>
    <property type="molecule type" value="Genomic_DNA"/>
</dbReference>
<dbReference type="InterPro" id="IPR006311">
    <property type="entry name" value="TAT_signal"/>
</dbReference>
<dbReference type="InterPro" id="IPR042178">
    <property type="entry name" value="Serpin_sf_1"/>
</dbReference>
<reference evidence="5" key="1">
    <citation type="journal article" date="2019" name="Int. J. Syst. Evol. Microbiol.">
        <title>The Global Catalogue of Microorganisms (GCM) 10K type strain sequencing project: providing services to taxonomists for standard genome sequencing and annotation.</title>
        <authorList>
            <consortium name="The Broad Institute Genomics Platform"/>
            <consortium name="The Broad Institute Genome Sequencing Center for Infectious Disease"/>
            <person name="Wu L."/>
            <person name="Ma J."/>
        </authorList>
    </citation>
    <scope>NUCLEOTIDE SEQUENCE [LARGE SCALE GENOMIC DNA]</scope>
    <source>
        <strain evidence="5">JCM 3369</strain>
    </source>
</reference>
<dbReference type="RefSeq" id="WP_309240088.1">
    <property type="nucleotide sequence ID" value="NZ_JBHSXS010000011.1"/>
</dbReference>
<comment type="caution">
    <text evidence="4">The sequence shown here is derived from an EMBL/GenBank/DDBJ whole genome shotgun (WGS) entry which is preliminary data.</text>
</comment>
<dbReference type="InterPro" id="IPR000215">
    <property type="entry name" value="Serpin_fam"/>
</dbReference>
<evidence type="ECO:0000313" key="5">
    <source>
        <dbReference type="Proteomes" id="UP001596380"/>
    </source>
</evidence>
<evidence type="ECO:0000259" key="3">
    <source>
        <dbReference type="SMART" id="SM00093"/>
    </source>
</evidence>
<dbReference type="Gene3D" id="3.30.497.10">
    <property type="entry name" value="Antithrombin, subunit I, domain 2"/>
    <property type="match status" value="1"/>
</dbReference>
<accession>A0ABW2CN64</accession>
<feature type="domain" description="Serpin" evidence="3">
    <location>
        <begin position="66"/>
        <end position="437"/>
    </location>
</feature>
<dbReference type="PANTHER" id="PTHR11461:SF211">
    <property type="entry name" value="GH10112P-RELATED"/>
    <property type="match status" value="1"/>
</dbReference>
<dbReference type="InterPro" id="IPR042185">
    <property type="entry name" value="Serpin_sf_2"/>
</dbReference>
<comment type="similarity">
    <text evidence="1">Belongs to the serpin family.</text>
</comment>
<dbReference type="Gene3D" id="2.30.39.10">
    <property type="entry name" value="Alpha-1-antitrypsin, domain 1"/>
    <property type="match status" value="1"/>
</dbReference>
<organism evidence="4 5">
    <name type="scientific">Actinomadura yumaensis</name>
    <dbReference type="NCBI Taxonomy" id="111807"/>
    <lineage>
        <taxon>Bacteria</taxon>
        <taxon>Bacillati</taxon>
        <taxon>Actinomycetota</taxon>
        <taxon>Actinomycetes</taxon>
        <taxon>Streptosporangiales</taxon>
        <taxon>Thermomonosporaceae</taxon>
        <taxon>Actinomadura</taxon>
    </lineage>
</organism>
<evidence type="ECO:0000256" key="2">
    <source>
        <dbReference type="SAM" id="SignalP"/>
    </source>
</evidence>